<organism evidence="1 2">
    <name type="scientific">Halomonas caseinilytica</name>
    <dbReference type="NCBI Taxonomy" id="438744"/>
    <lineage>
        <taxon>Bacteria</taxon>
        <taxon>Pseudomonadati</taxon>
        <taxon>Pseudomonadota</taxon>
        <taxon>Gammaproteobacteria</taxon>
        <taxon>Oceanospirillales</taxon>
        <taxon>Halomonadaceae</taxon>
        <taxon>Halomonas</taxon>
    </lineage>
</organism>
<sequence>MSIEINLLPWRDWRRERRQRRWRVMLLCALLLGVATGYGAERYYASVLDAQRQRHALIERHAQALRPAVLAAERQRRRIADLEQRQAALQEHLDRRAEVLDIFNGLAGTRVDGVRYSALEQREALLVLRGSADSHRRIATQLQALEASSVFAAPSLSEVEPFSGGWRFRLSVVLANWGERSI</sequence>
<name>A0A1M6QZD3_9GAMM</name>
<reference evidence="2" key="1">
    <citation type="submission" date="2016-11" db="EMBL/GenBank/DDBJ databases">
        <authorList>
            <person name="Varghese N."/>
            <person name="Submissions S."/>
        </authorList>
    </citation>
    <scope>NUCLEOTIDE SEQUENCE [LARGE SCALE GENOMIC DNA]</scope>
    <source>
        <strain evidence="2">ALO Sharm</strain>
    </source>
</reference>
<gene>
    <name evidence="1" type="ORF">SAMN05192556_102175</name>
</gene>
<dbReference type="OrthoDB" id="5296173at2"/>
<evidence type="ECO:0000313" key="1">
    <source>
        <dbReference type="EMBL" id="SHK25564.1"/>
    </source>
</evidence>
<evidence type="ECO:0000313" key="2">
    <source>
        <dbReference type="Proteomes" id="UP000184248"/>
    </source>
</evidence>
<keyword evidence="2" id="KW-1185">Reference proteome</keyword>
<dbReference type="InterPro" id="IPR007813">
    <property type="entry name" value="PilN"/>
</dbReference>
<dbReference type="Proteomes" id="UP000184248">
    <property type="component" value="Unassembled WGS sequence"/>
</dbReference>
<dbReference type="AlphaFoldDB" id="A0A1M6QZD3"/>
<dbReference type="InterPro" id="IPR052534">
    <property type="entry name" value="Extracell_DNA_Util/SecSys_Comp"/>
</dbReference>
<protein>
    <submittedName>
        <fullName evidence="1">Type IV pilus assembly protein PilN</fullName>
    </submittedName>
</protein>
<dbReference type="GO" id="GO:0043107">
    <property type="term" value="P:type IV pilus-dependent motility"/>
    <property type="evidence" value="ECO:0007669"/>
    <property type="project" value="TreeGrafter"/>
</dbReference>
<proteinExistence type="predicted"/>
<dbReference type="PANTHER" id="PTHR40278:SF2">
    <property type="entry name" value="TYPE IV PILUS INNER MEMBRANE COMPONENT PILN"/>
    <property type="match status" value="1"/>
</dbReference>
<dbReference type="RefSeq" id="WP_064699612.1">
    <property type="nucleotide sequence ID" value="NZ_BDEO01000007.1"/>
</dbReference>
<dbReference type="Pfam" id="PF05137">
    <property type="entry name" value="PilN"/>
    <property type="match status" value="1"/>
</dbReference>
<dbReference type="GO" id="GO:0043683">
    <property type="term" value="P:type IV pilus assembly"/>
    <property type="evidence" value="ECO:0007669"/>
    <property type="project" value="TreeGrafter"/>
</dbReference>
<dbReference type="EMBL" id="FRAL01000002">
    <property type="protein sequence ID" value="SHK25564.1"/>
    <property type="molecule type" value="Genomic_DNA"/>
</dbReference>
<accession>A0A1M6QZD3</accession>
<dbReference type="PANTHER" id="PTHR40278">
    <property type="entry name" value="DNA UTILIZATION PROTEIN HOFN"/>
    <property type="match status" value="1"/>
</dbReference>